<comment type="caution">
    <text evidence="1">The sequence shown here is derived from an EMBL/GenBank/DDBJ whole genome shotgun (WGS) entry which is preliminary data.</text>
</comment>
<reference evidence="1 2" key="1">
    <citation type="submission" date="2020-04" db="EMBL/GenBank/DDBJ databases">
        <authorList>
            <person name="Wallbank WR R."/>
            <person name="Pardo Diaz C."/>
            <person name="Kozak K."/>
            <person name="Martin S."/>
            <person name="Jiggins C."/>
            <person name="Moest M."/>
            <person name="Warren A I."/>
            <person name="Byers J.R.P. K."/>
            <person name="Montejo-Kovacevich G."/>
            <person name="Yen C E."/>
        </authorList>
    </citation>
    <scope>NUCLEOTIDE SEQUENCE [LARGE SCALE GENOMIC DNA]</scope>
</reference>
<accession>A0A8S1BGY1</accession>
<dbReference type="Proteomes" id="UP000494106">
    <property type="component" value="Unassembled WGS sequence"/>
</dbReference>
<name>A0A8S1BGY1_ARCPL</name>
<keyword evidence="2" id="KW-1185">Reference proteome</keyword>
<proteinExistence type="predicted"/>
<evidence type="ECO:0000313" key="2">
    <source>
        <dbReference type="Proteomes" id="UP000494106"/>
    </source>
</evidence>
<sequence>MITTGLFLLTQPFLERSRFECVQNKASTNLVGKFTQSVRRIVQDVKDEGTSSGQTKEEVIETNERLRGVRVRLDENYDTAKKALVTLMERYSDSKTQRNVFTRYAMLKAMIKSVPFSNLLVPPNPDDIAKEEEAFGQNVVLPLLSFGA</sequence>
<dbReference type="AlphaFoldDB" id="A0A8S1BGY1"/>
<dbReference type="EMBL" id="CADEBC010000592">
    <property type="protein sequence ID" value="CAB3257788.1"/>
    <property type="molecule type" value="Genomic_DNA"/>
</dbReference>
<dbReference type="PANTHER" id="PTHR21010">
    <property type="entry name" value="AGAP001581-PA"/>
    <property type="match status" value="1"/>
</dbReference>
<gene>
    <name evidence="1" type="ORF">APLA_LOCUS16170</name>
</gene>
<organism evidence="1 2">
    <name type="scientific">Arctia plantaginis</name>
    <name type="common">Wood tiger moth</name>
    <name type="synonym">Phalaena plantaginis</name>
    <dbReference type="NCBI Taxonomy" id="874455"/>
    <lineage>
        <taxon>Eukaryota</taxon>
        <taxon>Metazoa</taxon>
        <taxon>Ecdysozoa</taxon>
        <taxon>Arthropoda</taxon>
        <taxon>Hexapoda</taxon>
        <taxon>Insecta</taxon>
        <taxon>Pterygota</taxon>
        <taxon>Neoptera</taxon>
        <taxon>Endopterygota</taxon>
        <taxon>Lepidoptera</taxon>
        <taxon>Glossata</taxon>
        <taxon>Ditrysia</taxon>
        <taxon>Noctuoidea</taxon>
        <taxon>Erebidae</taxon>
        <taxon>Arctiinae</taxon>
        <taxon>Arctia</taxon>
    </lineage>
</organism>
<evidence type="ECO:0000313" key="1">
    <source>
        <dbReference type="EMBL" id="CAB3257788.1"/>
    </source>
</evidence>
<dbReference type="PANTHER" id="PTHR21010:SF3">
    <property type="entry name" value="DAXX"/>
    <property type="match status" value="1"/>
</dbReference>
<dbReference type="OrthoDB" id="10052054at2759"/>
<protein>
    <submittedName>
        <fullName evidence="1">Uncharacterized protein</fullName>
    </submittedName>
</protein>